<keyword evidence="6" id="KW-1185">Reference proteome</keyword>
<protein>
    <recommendedName>
        <fullName evidence="4">Type 1 encapsulin shell protein</fullName>
    </recommendedName>
</protein>
<gene>
    <name evidence="5" type="ORF">Ana3638_08280</name>
</gene>
<dbReference type="InterPro" id="IPR007544">
    <property type="entry name" value="ENCAP"/>
</dbReference>
<dbReference type="InterPro" id="IPR051429">
    <property type="entry name" value="Encapsulin_nc"/>
</dbReference>
<dbReference type="RefSeq" id="WP_161837601.1">
    <property type="nucleotide sequence ID" value="NZ_CP048000.1"/>
</dbReference>
<evidence type="ECO:0000256" key="2">
    <source>
        <dbReference type="ARBA" id="ARBA00033743"/>
    </source>
</evidence>
<comment type="subcellular location">
    <subcellularLocation>
        <location evidence="1">Encapsulin nanocompartment</location>
    </subcellularLocation>
</comment>
<dbReference type="EMBL" id="CP048000">
    <property type="protein sequence ID" value="QHQ60769.1"/>
    <property type="molecule type" value="Genomic_DNA"/>
</dbReference>
<evidence type="ECO:0000256" key="4">
    <source>
        <dbReference type="ARBA" id="ARBA00050023"/>
    </source>
</evidence>
<name>A0A6P1TKV1_9FIRM</name>
<dbReference type="Gene3D" id="3.30.2400.30">
    <property type="match status" value="1"/>
</dbReference>
<dbReference type="PANTHER" id="PTHR37165">
    <property type="entry name" value="PEPTIDASE U56 FAMILY"/>
    <property type="match status" value="1"/>
</dbReference>
<evidence type="ECO:0000313" key="6">
    <source>
        <dbReference type="Proteomes" id="UP000464314"/>
    </source>
</evidence>
<dbReference type="Gene3D" id="3.30.2320.10">
    <property type="entry name" value="hypothetical protein PF0899 domain"/>
    <property type="match status" value="1"/>
</dbReference>
<proteinExistence type="inferred from homology"/>
<dbReference type="PANTHER" id="PTHR37165:SF1">
    <property type="entry name" value="TYPE 1 ENCAPSULIN SHELL PROTEIN"/>
    <property type="match status" value="1"/>
</dbReference>
<organism evidence="5 6">
    <name type="scientific">Anaerocolumna sedimenticola</name>
    <dbReference type="NCBI Taxonomy" id="2696063"/>
    <lineage>
        <taxon>Bacteria</taxon>
        <taxon>Bacillati</taxon>
        <taxon>Bacillota</taxon>
        <taxon>Clostridia</taxon>
        <taxon>Lachnospirales</taxon>
        <taxon>Lachnospiraceae</taxon>
        <taxon>Anaerocolumna</taxon>
    </lineage>
</organism>
<accession>A0A6P1TKV1</accession>
<reference evidence="5 6" key="1">
    <citation type="submission" date="2020-01" db="EMBL/GenBank/DDBJ databases">
        <title>Genome analysis of Anaerocolumna sp. CBA3638.</title>
        <authorList>
            <person name="Kim J."/>
            <person name="Roh S.W."/>
        </authorList>
    </citation>
    <scope>NUCLEOTIDE SEQUENCE [LARGE SCALE GENOMIC DNA]</scope>
    <source>
        <strain evidence="5 6">CBA3638</strain>
    </source>
</reference>
<dbReference type="AlphaFoldDB" id="A0A6P1TKV1"/>
<dbReference type="NCBIfam" id="NF041155">
    <property type="entry name" value="encap_f1"/>
    <property type="match status" value="1"/>
</dbReference>
<dbReference type="KEGG" id="anr:Ana3638_08280"/>
<dbReference type="Pfam" id="PF04454">
    <property type="entry name" value="Linocin_M18"/>
    <property type="match status" value="1"/>
</dbReference>
<evidence type="ECO:0000256" key="1">
    <source>
        <dbReference type="ARBA" id="ARBA00033738"/>
    </source>
</evidence>
<comment type="similarity">
    <text evidence="2">Belongs to the encapsulin family. Family 1 subfamily.</text>
</comment>
<keyword evidence="3" id="KW-1284">Encapsulin nanocompartment</keyword>
<dbReference type="GO" id="GO:0140737">
    <property type="term" value="C:encapsulin nanocompartment"/>
    <property type="evidence" value="ECO:0007669"/>
    <property type="project" value="UniProtKB-SubCell"/>
</dbReference>
<sequence length="271" mass="30518">MSYLSRENSNLPDELWNQIDSHVIDTARNVLVSRRFLHIFGPLGIGTTSIPVDDSDNLDEVIEEGFITTKGRKYVEIPTIYEDFTLLSKDLENSQKLGYPIDLSKAAYAAEVCSKKEDQFIFFGNESYGYEGLFTASGINKLKKSDWSTGENAFSDIASALELFSIKGVYGTYALILSPDLYMQLQRIQPGTGLLEIERINKLLKGNVFFSSVLGNNKAVILCPEARNMDLVIGQDLTCAYLEQKDLNHSFRVMESILLRIKRKQAIIVFD</sequence>
<dbReference type="Proteomes" id="UP000464314">
    <property type="component" value="Chromosome"/>
</dbReference>
<dbReference type="PIRSF" id="PIRSF019254">
    <property type="entry name" value="CFP29"/>
    <property type="match status" value="1"/>
</dbReference>
<evidence type="ECO:0000313" key="5">
    <source>
        <dbReference type="EMBL" id="QHQ60769.1"/>
    </source>
</evidence>
<evidence type="ECO:0000256" key="3">
    <source>
        <dbReference type="ARBA" id="ARBA00033787"/>
    </source>
</evidence>